<evidence type="ECO:0000256" key="8">
    <source>
        <dbReference type="ARBA" id="ARBA00022989"/>
    </source>
</evidence>
<keyword evidence="3" id="KW-0813">Transport</keyword>
<evidence type="ECO:0000313" key="11">
    <source>
        <dbReference type="EMBL" id="AEJ33936.1"/>
    </source>
</evidence>
<name>F8SVU3_WOLAU</name>
<evidence type="ECO:0000256" key="10">
    <source>
        <dbReference type="SAM" id="Phobius"/>
    </source>
</evidence>
<organism evidence="11">
    <name type="scientific">Wolffia australiana</name>
    <name type="common">Water-meal</name>
    <name type="synonym">Wolffia arrhiza var. australiana</name>
    <dbReference type="NCBI Taxonomy" id="161112"/>
    <lineage>
        <taxon>Eukaryota</taxon>
        <taxon>Viridiplantae</taxon>
        <taxon>Streptophyta</taxon>
        <taxon>Embryophyta</taxon>
        <taxon>Tracheophyta</taxon>
        <taxon>Spermatophyta</taxon>
        <taxon>Magnoliopsida</taxon>
        <taxon>Liliopsida</taxon>
        <taxon>Araceae</taxon>
        <taxon>Lemnoideae</taxon>
        <taxon>Wolffia</taxon>
    </lineage>
</organism>
<dbReference type="PANTHER" id="PTHR13050">
    <property type="entry name" value="USE1-LIKE PROTEIN"/>
    <property type="match status" value="1"/>
</dbReference>
<keyword evidence="6" id="KW-0931">ER-Golgi transport</keyword>
<evidence type="ECO:0000256" key="7">
    <source>
        <dbReference type="ARBA" id="ARBA00022927"/>
    </source>
</evidence>
<keyword evidence="4 10" id="KW-0812">Transmembrane</keyword>
<keyword evidence="8 10" id="KW-1133">Transmembrane helix</keyword>
<dbReference type="PANTHER" id="PTHR13050:SF7">
    <property type="entry name" value="VESICLE TRANSPORT PROTEIN USE1"/>
    <property type="match status" value="1"/>
</dbReference>
<evidence type="ECO:0000256" key="9">
    <source>
        <dbReference type="ARBA" id="ARBA00023136"/>
    </source>
</evidence>
<accession>F8SVU3</accession>
<evidence type="ECO:0000256" key="4">
    <source>
        <dbReference type="ARBA" id="ARBA00022692"/>
    </source>
</evidence>
<proteinExistence type="evidence at transcript level"/>
<dbReference type="AlphaFoldDB" id="F8SVU3"/>
<dbReference type="InterPro" id="IPR019150">
    <property type="entry name" value="Vesicle_transport_protein_Use1"/>
</dbReference>
<dbReference type="CDD" id="cd15860">
    <property type="entry name" value="SNARE_USE1"/>
    <property type="match status" value="1"/>
</dbReference>
<keyword evidence="7" id="KW-0653">Protein transport</keyword>
<feature type="transmembrane region" description="Helical" evidence="10">
    <location>
        <begin position="212"/>
        <end position="231"/>
    </location>
</feature>
<dbReference type="EMBL" id="HQ695000">
    <property type="protein sequence ID" value="AEJ33936.1"/>
    <property type="molecule type" value="mRNA"/>
</dbReference>
<evidence type="ECO:0000256" key="1">
    <source>
        <dbReference type="ARBA" id="ARBA00004163"/>
    </source>
</evidence>
<evidence type="ECO:0000256" key="3">
    <source>
        <dbReference type="ARBA" id="ARBA00022448"/>
    </source>
</evidence>
<dbReference type="GO" id="GO:0015031">
    <property type="term" value="P:protein transport"/>
    <property type="evidence" value="ECO:0007669"/>
    <property type="project" value="UniProtKB-KW"/>
</dbReference>
<reference evidence="11" key="1">
    <citation type="submission" date="2010-12" db="EMBL/GenBank/DDBJ databases">
        <authorList>
            <person name="Sindac P."/>
            <person name="Bridgett A."/>
            <person name="Mead J."/>
        </authorList>
    </citation>
    <scope>NUCLEOTIDE SEQUENCE</scope>
</reference>
<dbReference type="GO" id="GO:0005789">
    <property type="term" value="C:endoplasmic reticulum membrane"/>
    <property type="evidence" value="ECO:0007669"/>
    <property type="project" value="UniProtKB-SubCell"/>
</dbReference>
<evidence type="ECO:0000256" key="5">
    <source>
        <dbReference type="ARBA" id="ARBA00022824"/>
    </source>
</evidence>
<keyword evidence="5" id="KW-0256">Endoplasmic reticulum</keyword>
<dbReference type="Pfam" id="PF09753">
    <property type="entry name" value="Use1"/>
    <property type="match status" value="1"/>
</dbReference>
<dbReference type="GO" id="GO:0031201">
    <property type="term" value="C:SNARE complex"/>
    <property type="evidence" value="ECO:0007669"/>
    <property type="project" value="TreeGrafter"/>
</dbReference>
<protein>
    <submittedName>
        <fullName evidence="11">Qc-SNARE USE1-family</fullName>
    </submittedName>
</protein>
<comment type="subcellular location">
    <subcellularLocation>
        <location evidence="1">Endoplasmic reticulum membrane</location>
        <topology evidence="1">Single-pass type IV membrane protein</topology>
    </subcellularLocation>
</comment>
<evidence type="ECO:0000256" key="2">
    <source>
        <dbReference type="ARBA" id="ARBA00007891"/>
    </source>
</evidence>
<dbReference type="GO" id="GO:0005484">
    <property type="term" value="F:SNAP receptor activity"/>
    <property type="evidence" value="ECO:0007669"/>
    <property type="project" value="TreeGrafter"/>
</dbReference>
<dbReference type="GO" id="GO:0006890">
    <property type="term" value="P:retrograde vesicle-mediated transport, Golgi to endoplasmic reticulum"/>
    <property type="evidence" value="ECO:0007669"/>
    <property type="project" value="TreeGrafter"/>
</dbReference>
<keyword evidence="9 10" id="KW-0472">Membrane</keyword>
<comment type="similarity">
    <text evidence="2">Belongs to the USE1 family.</text>
</comment>
<sequence>MGISKTEVNLRRLLIAAPRQKNQAKLMHYVATMRELLEALGAETSPEGLARVSKAKLSEYSEKMEVIASELSAPLPHDLEPMEAEKEEPPCDSARITHSGLRRRVMHPAEDGAFEKADETAGGKRAAPVRLDDTSHAHIEKHRKLQEDLTDEMVVLAQQLKENSLLMNRSLHETEKVLDSTEKAVEHSLAGTSRANTRAMAIYSQSTKTSCLTWLAIFFMTCIFIMVVLLIRIT</sequence>
<evidence type="ECO:0000256" key="6">
    <source>
        <dbReference type="ARBA" id="ARBA00022892"/>
    </source>
</evidence>